<evidence type="ECO:0000313" key="1">
    <source>
        <dbReference type="EMBL" id="RBQ22722.1"/>
    </source>
</evidence>
<dbReference type="AlphaFoldDB" id="A0A366MB31"/>
<dbReference type="EMBL" id="NIZT01000047">
    <property type="protein sequence ID" value="RBQ22722.1"/>
    <property type="molecule type" value="Genomic_DNA"/>
</dbReference>
<evidence type="ECO:0008006" key="3">
    <source>
        <dbReference type="Google" id="ProtNLM"/>
    </source>
</evidence>
<protein>
    <recommendedName>
        <fullName evidence="3">Big-1 domain-containing protein</fullName>
    </recommendedName>
</protein>
<dbReference type="SUPFAM" id="SSF49464">
    <property type="entry name" value="Carboxypeptidase regulatory domain-like"/>
    <property type="match status" value="1"/>
</dbReference>
<keyword evidence="2" id="KW-1185">Reference proteome</keyword>
<reference evidence="1 2" key="1">
    <citation type="submission" date="2018-06" db="EMBL/GenBank/DDBJ databases">
        <title>Genomic insight into two independent archaeal endosymbiosis events.</title>
        <authorList>
            <person name="Lind A.E."/>
            <person name="Lewis W.H."/>
            <person name="Spang A."/>
            <person name="Guy L."/>
            <person name="Embley M.T."/>
            <person name="Ettema T.J.G."/>
        </authorList>
    </citation>
    <scope>NUCLEOTIDE SEQUENCE [LARGE SCALE GENOMIC DNA]</scope>
    <source>
        <strain evidence="1">NOE</strain>
    </source>
</reference>
<gene>
    <name evidence="1" type="ORF">ALNOE001_15600</name>
</gene>
<organism evidence="1 2">
    <name type="scientific">Candidatus Methanobinarius endosymbioticus</name>
    <dbReference type="NCBI Taxonomy" id="2006182"/>
    <lineage>
        <taxon>Archaea</taxon>
        <taxon>Methanobacteriati</taxon>
        <taxon>Methanobacteriota</taxon>
        <taxon>Methanomada group</taxon>
        <taxon>Methanobacteria</taxon>
        <taxon>Methanobacteriales</taxon>
        <taxon>Methanobacteriaceae</taxon>
        <taxon>Candidatus Methanobinarius</taxon>
    </lineage>
</organism>
<accession>A0A366MB31</accession>
<dbReference type="Proteomes" id="UP000253099">
    <property type="component" value="Unassembled WGS sequence"/>
</dbReference>
<dbReference type="InterPro" id="IPR008969">
    <property type="entry name" value="CarboxyPept-like_regulatory"/>
</dbReference>
<sequence>MVDLGLPYILNTTGNIGIIIDYNGNEIYSPSKNFTSFEGLKLVSYIQLNSLNNTKINETVVISGILYDENGNPIVNGNIEVIINGNLINLTTNSLGQFITSHITNIMGSFDVFISYLGNNIFEQSVNSTYFEVSRFNSTIVLDSINDTKINNSVIASGILLDENGNPIVNSRINIFVNGDCICFIK</sequence>
<proteinExistence type="predicted"/>
<name>A0A366MB31_9EURY</name>
<evidence type="ECO:0000313" key="2">
    <source>
        <dbReference type="Proteomes" id="UP000253099"/>
    </source>
</evidence>
<comment type="caution">
    <text evidence="1">The sequence shown here is derived from an EMBL/GenBank/DDBJ whole genome shotgun (WGS) entry which is preliminary data.</text>
</comment>